<evidence type="ECO:0000256" key="3">
    <source>
        <dbReference type="ARBA" id="ARBA00022475"/>
    </source>
</evidence>
<evidence type="ECO:0000256" key="8">
    <source>
        <dbReference type="ARBA" id="ARBA00022989"/>
    </source>
</evidence>
<feature type="transmembrane region" description="Helical" evidence="10">
    <location>
        <begin position="313"/>
        <end position="333"/>
    </location>
</feature>
<protein>
    <submittedName>
        <fullName evidence="14">ATP-binding cassette, subfamily B</fullName>
    </submittedName>
</protein>
<comment type="subcellular location">
    <subcellularLocation>
        <location evidence="1">Cell membrane</location>
        <topology evidence="1">Multi-pass membrane protein</topology>
    </subcellularLocation>
</comment>
<feature type="domain" description="ABC transporter" evidence="11">
    <location>
        <begin position="490"/>
        <end position="726"/>
    </location>
</feature>
<dbReference type="GO" id="GO:0016887">
    <property type="term" value="F:ATP hydrolysis activity"/>
    <property type="evidence" value="ECO:0007669"/>
    <property type="project" value="InterPro"/>
</dbReference>
<dbReference type="AlphaFoldDB" id="A0A285ZS23"/>
<dbReference type="InterPro" id="IPR036640">
    <property type="entry name" value="ABC1_TM_sf"/>
</dbReference>
<feature type="domain" description="ABC transmembrane type-1" evidence="12">
    <location>
        <begin position="178"/>
        <end position="457"/>
    </location>
</feature>
<dbReference type="PROSITE" id="PS50990">
    <property type="entry name" value="PEPTIDASE_C39"/>
    <property type="match status" value="1"/>
</dbReference>
<dbReference type="InterPro" id="IPR003439">
    <property type="entry name" value="ABC_transporter-like_ATP-bd"/>
</dbReference>
<dbReference type="PROSITE" id="PS00211">
    <property type="entry name" value="ABC_TRANSPORTER_1"/>
    <property type="match status" value="1"/>
</dbReference>
<feature type="transmembrane region" description="Helical" evidence="10">
    <location>
        <begin position="244"/>
        <end position="264"/>
    </location>
</feature>
<evidence type="ECO:0000313" key="14">
    <source>
        <dbReference type="EMBL" id="SOD12435.1"/>
    </source>
</evidence>
<dbReference type="GO" id="GO:0015421">
    <property type="term" value="F:ABC-type oligopeptide transporter activity"/>
    <property type="evidence" value="ECO:0007669"/>
    <property type="project" value="TreeGrafter"/>
</dbReference>
<dbReference type="PANTHER" id="PTHR43394">
    <property type="entry name" value="ATP-DEPENDENT PERMEASE MDL1, MITOCHONDRIAL"/>
    <property type="match status" value="1"/>
</dbReference>
<dbReference type="Gene3D" id="3.40.50.300">
    <property type="entry name" value="P-loop containing nucleotide triphosphate hydrolases"/>
    <property type="match status" value="1"/>
</dbReference>
<dbReference type="Gene3D" id="3.90.70.10">
    <property type="entry name" value="Cysteine proteinases"/>
    <property type="match status" value="1"/>
</dbReference>
<dbReference type="SMART" id="SM00382">
    <property type="entry name" value="AAA"/>
    <property type="match status" value="1"/>
</dbReference>
<name>A0A285ZS23_9SPHI</name>
<reference evidence="15" key="1">
    <citation type="submission" date="2017-09" db="EMBL/GenBank/DDBJ databases">
        <authorList>
            <person name="Varghese N."/>
            <person name="Submissions S."/>
        </authorList>
    </citation>
    <scope>NUCLEOTIDE SEQUENCE [LARGE SCALE GENOMIC DNA]</scope>
    <source>
        <strain evidence="15">CGMCC 1.12803</strain>
    </source>
</reference>
<dbReference type="InterPro" id="IPR011527">
    <property type="entry name" value="ABC1_TM_dom"/>
</dbReference>
<keyword evidence="2" id="KW-0813">Transport</keyword>
<dbReference type="EMBL" id="OCMT01000001">
    <property type="protein sequence ID" value="SOD12435.1"/>
    <property type="molecule type" value="Genomic_DNA"/>
</dbReference>
<evidence type="ECO:0000313" key="15">
    <source>
        <dbReference type="Proteomes" id="UP000219281"/>
    </source>
</evidence>
<evidence type="ECO:0000256" key="5">
    <source>
        <dbReference type="ARBA" id="ARBA00022741"/>
    </source>
</evidence>
<dbReference type="PROSITE" id="PS50929">
    <property type="entry name" value="ABC_TM1F"/>
    <property type="match status" value="1"/>
</dbReference>
<evidence type="ECO:0000256" key="7">
    <source>
        <dbReference type="ARBA" id="ARBA00022840"/>
    </source>
</evidence>
<feature type="transmembrane region" description="Helical" evidence="10">
    <location>
        <begin position="285"/>
        <end position="307"/>
    </location>
</feature>
<dbReference type="RefSeq" id="WP_097128666.1">
    <property type="nucleotide sequence ID" value="NZ_OCMT01000001.1"/>
</dbReference>
<evidence type="ECO:0000256" key="4">
    <source>
        <dbReference type="ARBA" id="ARBA00022692"/>
    </source>
</evidence>
<dbReference type="FunFam" id="3.40.50.300:FF:000221">
    <property type="entry name" value="Multidrug ABC transporter ATP-binding protein"/>
    <property type="match status" value="1"/>
</dbReference>
<proteinExistence type="predicted"/>
<keyword evidence="5" id="KW-0547">Nucleotide-binding</keyword>
<dbReference type="CDD" id="cd18571">
    <property type="entry name" value="ABC_6TM_peptidase_like"/>
    <property type="match status" value="1"/>
</dbReference>
<dbReference type="GO" id="GO:0006508">
    <property type="term" value="P:proteolysis"/>
    <property type="evidence" value="ECO:0007669"/>
    <property type="project" value="InterPro"/>
</dbReference>
<organism evidence="14 15">
    <name type="scientific">Pedobacter xixiisoli</name>
    <dbReference type="NCBI Taxonomy" id="1476464"/>
    <lineage>
        <taxon>Bacteria</taxon>
        <taxon>Pseudomonadati</taxon>
        <taxon>Bacteroidota</taxon>
        <taxon>Sphingobacteriia</taxon>
        <taxon>Sphingobacteriales</taxon>
        <taxon>Sphingobacteriaceae</taxon>
        <taxon>Pedobacter</taxon>
    </lineage>
</organism>
<keyword evidence="7 14" id="KW-0067">ATP-binding</keyword>
<dbReference type="Pfam" id="PF00005">
    <property type="entry name" value="ABC_tran"/>
    <property type="match status" value="1"/>
</dbReference>
<evidence type="ECO:0000256" key="6">
    <source>
        <dbReference type="ARBA" id="ARBA00022801"/>
    </source>
</evidence>
<dbReference type="OrthoDB" id="9760358at2"/>
<accession>A0A285ZS23</accession>
<dbReference type="PANTHER" id="PTHR43394:SF1">
    <property type="entry name" value="ATP-BINDING CASSETTE SUB-FAMILY B MEMBER 10, MITOCHONDRIAL"/>
    <property type="match status" value="1"/>
</dbReference>
<dbReference type="InterPro" id="IPR003593">
    <property type="entry name" value="AAA+_ATPase"/>
</dbReference>
<keyword evidence="3" id="KW-1003">Cell membrane</keyword>
<dbReference type="PROSITE" id="PS50893">
    <property type="entry name" value="ABC_TRANSPORTER_2"/>
    <property type="match status" value="1"/>
</dbReference>
<gene>
    <name evidence="14" type="ORF">SAMN06297358_0667</name>
</gene>
<feature type="transmembrane region" description="Helical" evidence="10">
    <location>
        <begin position="174"/>
        <end position="199"/>
    </location>
</feature>
<dbReference type="GO" id="GO:0008233">
    <property type="term" value="F:peptidase activity"/>
    <property type="evidence" value="ECO:0007669"/>
    <property type="project" value="InterPro"/>
</dbReference>
<sequence>MRFFPHYTQQQAMDCGPTCLKMVGKFYGRTLNINKLREKSYITKNGVSMLGISDAADAVGFHSVGVKITIEQLTNDVKLPCIVHWKKDHFVVVYKTSKRKGNLWIHVADPAVGKIKLKSSEFENGWISTKTNGQKKGHCLILEPTETFYQDEDEKNKSGSLTRFIYFAKKYKALLFHLILGFILTSIFSLTLPILAQALVDIGINGKSESLLIIILVGQLFLTLGIASVGFIRGWIMLQLTNRINISLITTFLSKLMNLPLSFFDSKRTGDLMQRINDNGRVQTFLTSTLINFFFSVVNIFALSAVVAYYNKIIFLVFVLGSIIYVLWIKLFLKYRRELDYRRFTYQSNNQSTLIQLINGMQDIKLFNSEKQKRWQWESVQALLFKVSNKSLVLNQYQNSGAILINGMKNLFISYLAAKYVMDGKMSLGMMVAVQYIIGQLSGPIDSLVDFFQSHQDAKISLERLNEIQDLEPENASDNLARIIPDHSNITIENFTFHYNGPRSPAALSDINLTINANQITAIVGSSGSGKTTLLKALMGIYPPQTGDIKVGNISLDNIHTNTWRDCIGVVMQDGYIFSESIINNITLGNSNYDMQKVAYAVEMANIGDFIEALPSGYNTVIGNEGNGLSQGQKQRILIARAIYKDPDFIFFDEATNALDAKNEKIIIENLNKFFNGKTVVIVAHRLSTVRHADNIIVMENGKVMEMGNHETLVSNRSYYYDLISNQLELAK</sequence>
<dbReference type="CDD" id="cd02418">
    <property type="entry name" value="Peptidase_C39B"/>
    <property type="match status" value="1"/>
</dbReference>
<evidence type="ECO:0000256" key="1">
    <source>
        <dbReference type="ARBA" id="ARBA00004651"/>
    </source>
</evidence>
<dbReference type="GO" id="GO:0005886">
    <property type="term" value="C:plasma membrane"/>
    <property type="evidence" value="ECO:0007669"/>
    <property type="project" value="UniProtKB-SubCell"/>
</dbReference>
<evidence type="ECO:0000256" key="9">
    <source>
        <dbReference type="ARBA" id="ARBA00023136"/>
    </source>
</evidence>
<dbReference type="InterPro" id="IPR005074">
    <property type="entry name" value="Peptidase_C39"/>
</dbReference>
<evidence type="ECO:0000259" key="12">
    <source>
        <dbReference type="PROSITE" id="PS50929"/>
    </source>
</evidence>
<dbReference type="GO" id="GO:0005524">
    <property type="term" value="F:ATP binding"/>
    <property type="evidence" value="ECO:0007669"/>
    <property type="project" value="UniProtKB-KW"/>
</dbReference>
<dbReference type="InterPro" id="IPR039421">
    <property type="entry name" value="Type_1_exporter"/>
</dbReference>
<feature type="transmembrane region" description="Helical" evidence="10">
    <location>
        <begin position="211"/>
        <end position="232"/>
    </location>
</feature>
<dbReference type="SUPFAM" id="SSF52540">
    <property type="entry name" value="P-loop containing nucleoside triphosphate hydrolases"/>
    <property type="match status" value="1"/>
</dbReference>
<dbReference type="SUPFAM" id="SSF90123">
    <property type="entry name" value="ABC transporter transmembrane region"/>
    <property type="match status" value="1"/>
</dbReference>
<evidence type="ECO:0000256" key="2">
    <source>
        <dbReference type="ARBA" id="ARBA00022448"/>
    </source>
</evidence>
<evidence type="ECO:0000259" key="11">
    <source>
        <dbReference type="PROSITE" id="PS50893"/>
    </source>
</evidence>
<keyword evidence="15" id="KW-1185">Reference proteome</keyword>
<dbReference type="InterPro" id="IPR027417">
    <property type="entry name" value="P-loop_NTPase"/>
</dbReference>
<dbReference type="Gene3D" id="1.20.1560.10">
    <property type="entry name" value="ABC transporter type 1, transmembrane domain"/>
    <property type="match status" value="1"/>
</dbReference>
<evidence type="ECO:0000256" key="10">
    <source>
        <dbReference type="SAM" id="Phobius"/>
    </source>
</evidence>
<keyword evidence="8 10" id="KW-1133">Transmembrane helix</keyword>
<dbReference type="Proteomes" id="UP000219281">
    <property type="component" value="Unassembled WGS sequence"/>
</dbReference>
<feature type="domain" description="Peptidase C39" evidence="13">
    <location>
        <begin position="9"/>
        <end position="133"/>
    </location>
</feature>
<keyword evidence="9 10" id="KW-0472">Membrane</keyword>
<keyword evidence="6" id="KW-0378">Hydrolase</keyword>
<evidence type="ECO:0000259" key="13">
    <source>
        <dbReference type="PROSITE" id="PS50990"/>
    </source>
</evidence>
<dbReference type="InterPro" id="IPR017871">
    <property type="entry name" value="ABC_transporter-like_CS"/>
</dbReference>
<dbReference type="Pfam" id="PF03412">
    <property type="entry name" value="Peptidase_C39"/>
    <property type="match status" value="1"/>
</dbReference>
<dbReference type="Pfam" id="PF00664">
    <property type="entry name" value="ABC_membrane"/>
    <property type="match status" value="1"/>
</dbReference>
<keyword evidence="4 10" id="KW-0812">Transmembrane</keyword>